<evidence type="ECO:0000256" key="1">
    <source>
        <dbReference type="SAM" id="SignalP"/>
    </source>
</evidence>
<sequence length="316" mass="35311">MIFNHLLTISTLSILPTPILCTPSPSFYPNTTNITYPSSQTPNFTFNHLYFLTDRFLKNHMYPLNIAQASSINSSLLSADILGRVDATRDYAGRELNTEYLFGLFANIALNPDAFTLLGYPVNYTFTRFSGSGNVVSFAAIVEYMLPVTRTTIPQELDFWVTFNDKGEISQYDGNFRYLQWQLTSTISTIATSLNLSSAADLTPILHSKLATSICDTATRFCNGTNLQYESQQACENHLFNQTRFGEGWEWGMDTVSCRMIHQNMVPLRPEVHCPHIGPSGGGMCVDDRTYVGNLEEDYFVNSPFLAPGLEGGVFT</sequence>
<keyword evidence="1" id="KW-0732">Signal</keyword>
<name>A0A074W8A1_9PEZI</name>
<dbReference type="Proteomes" id="UP000027730">
    <property type="component" value="Unassembled WGS sequence"/>
</dbReference>
<proteinExistence type="predicted"/>
<dbReference type="EMBL" id="KL584722">
    <property type="protein sequence ID" value="KEQ69345.1"/>
    <property type="molecule type" value="Genomic_DNA"/>
</dbReference>
<gene>
    <name evidence="2" type="ORF">M436DRAFT_85631</name>
</gene>
<protein>
    <submittedName>
        <fullName evidence="2">Uncharacterized protein</fullName>
    </submittedName>
</protein>
<dbReference type="RefSeq" id="XP_013423562.1">
    <property type="nucleotide sequence ID" value="XM_013568108.1"/>
</dbReference>
<dbReference type="AlphaFoldDB" id="A0A074W8A1"/>
<accession>A0A074W8A1</accession>
<dbReference type="OrthoDB" id="10010954at2759"/>
<feature type="signal peptide" evidence="1">
    <location>
        <begin position="1"/>
        <end position="21"/>
    </location>
</feature>
<reference evidence="2 3" key="1">
    <citation type="journal article" date="2014" name="BMC Genomics">
        <title>Genome sequencing of four Aureobasidium pullulans varieties: biotechnological potential, stress tolerance, and description of new species.</title>
        <authorList>
            <person name="Gostin Ar C."/>
            <person name="Ohm R.A."/>
            <person name="Kogej T."/>
            <person name="Sonjak S."/>
            <person name="Turk M."/>
            <person name="Zajc J."/>
            <person name="Zalar P."/>
            <person name="Grube M."/>
            <person name="Sun H."/>
            <person name="Han J."/>
            <person name="Sharma A."/>
            <person name="Chiniquy J."/>
            <person name="Ngan C.Y."/>
            <person name="Lipzen A."/>
            <person name="Barry K."/>
            <person name="Grigoriev I.V."/>
            <person name="Gunde-Cimerman N."/>
        </authorList>
    </citation>
    <scope>NUCLEOTIDE SEQUENCE [LARGE SCALE GENOMIC DNA]</scope>
    <source>
        <strain evidence="2 3">CBS 147.97</strain>
    </source>
</reference>
<keyword evidence="3" id="KW-1185">Reference proteome</keyword>
<evidence type="ECO:0000313" key="2">
    <source>
        <dbReference type="EMBL" id="KEQ69345.1"/>
    </source>
</evidence>
<dbReference type="HOGENOM" id="CLU_072152_0_0_1"/>
<evidence type="ECO:0000313" key="3">
    <source>
        <dbReference type="Proteomes" id="UP000027730"/>
    </source>
</evidence>
<organism evidence="2 3">
    <name type="scientific">Aureobasidium namibiae CBS 147.97</name>
    <dbReference type="NCBI Taxonomy" id="1043004"/>
    <lineage>
        <taxon>Eukaryota</taxon>
        <taxon>Fungi</taxon>
        <taxon>Dikarya</taxon>
        <taxon>Ascomycota</taxon>
        <taxon>Pezizomycotina</taxon>
        <taxon>Dothideomycetes</taxon>
        <taxon>Dothideomycetidae</taxon>
        <taxon>Dothideales</taxon>
        <taxon>Saccotheciaceae</taxon>
        <taxon>Aureobasidium</taxon>
    </lineage>
</organism>
<feature type="chain" id="PRO_5001701214" evidence="1">
    <location>
        <begin position="22"/>
        <end position="316"/>
    </location>
</feature>
<dbReference type="GeneID" id="25417560"/>